<keyword evidence="3" id="KW-1185">Reference proteome</keyword>
<reference evidence="3" key="1">
    <citation type="submission" date="2019-01" db="EMBL/GenBank/DDBJ databases">
        <title>Cytophagaceae bacterium strain CAR-16.</title>
        <authorList>
            <person name="Chen W.-M."/>
        </authorList>
    </citation>
    <scope>NUCLEOTIDE SEQUENCE [LARGE SCALE GENOMIC DNA]</scope>
    <source>
        <strain evidence="3">WWJ-16</strain>
    </source>
</reference>
<feature type="chain" id="PRO_5020343038" evidence="1">
    <location>
        <begin position="27"/>
        <end position="795"/>
    </location>
</feature>
<dbReference type="RefSeq" id="WP_206733879.1">
    <property type="nucleotide sequence ID" value="NZ_SBKN01000005.1"/>
</dbReference>
<dbReference type="Pfam" id="PF11617">
    <property type="entry name" value="Cu-binding_MopE"/>
    <property type="match status" value="2"/>
</dbReference>
<feature type="non-terminal residue" evidence="2">
    <location>
        <position position="795"/>
    </location>
</feature>
<dbReference type="EMBL" id="SBKN01000005">
    <property type="protein sequence ID" value="RXR22103.1"/>
    <property type="molecule type" value="Genomic_DNA"/>
</dbReference>
<dbReference type="Proteomes" id="UP000289857">
    <property type="component" value="Unassembled WGS sequence"/>
</dbReference>
<gene>
    <name evidence="2" type="ORF">EQG61_08830</name>
</gene>
<feature type="signal peptide" evidence="1">
    <location>
        <begin position="1"/>
        <end position="26"/>
    </location>
</feature>
<evidence type="ECO:0000313" key="2">
    <source>
        <dbReference type="EMBL" id="RXR22103.1"/>
    </source>
</evidence>
<organism evidence="2 3">
    <name type="scientific">Flavobacterium stagni</name>
    <dbReference type="NCBI Taxonomy" id="2506421"/>
    <lineage>
        <taxon>Bacteria</taxon>
        <taxon>Pseudomonadati</taxon>
        <taxon>Bacteroidota</taxon>
        <taxon>Flavobacteriia</taxon>
        <taxon>Flavobacteriales</taxon>
        <taxon>Flavobacteriaceae</taxon>
        <taxon>Flavobacterium</taxon>
    </lineage>
</organism>
<sequence length="795" mass="83946">MRQKLFFKVGLFLLLFSGLHLRSQSAGFNTTYIVLNNGNGDTFYDLQATTANPDFDNAQLGTYCAGSSGLFLKGAEHNNWKCGGCDISSTHLYYRVYLVNGSSGAFSAVGLNFTSDFANGCGGRDQQWSATNLNVDLTSTLSPGNYVLEVYSDQATSCAGTQYASNNGANFKANFTINAVQTYYVDADGDGFGVPYSSTTSCLGAPVGYVANTNDCNDNQLQYVDADGDGFGSTTLTGCGVSNASDCDDSQLQYLDFDGDGFGNAILVACGVTNASDCNDNQLQYLDADGDGYGSQVLVACGATNNVDCNDGQIQYLDVDEDGFGRNVWVACGVTNNIDCNDNELQYVDADGDGYGGTTLAACGPNNNSDCNDNQLQYIDADGDGFGRNVLVACGVTNNIDCNDNELQYVDADGDGYGGTTLAACGPNNNSDCNDNQLQYMDADGDGFGRNVLVACGVVNNVDCNDNELQYVDADGDGYGSTTFAECGPNNNSDCNDNQLQYMDADGDGFGRNVLVACGVVNNNDCNDNQLQYVDADGDGFGSMIFAPCGVANNSDCNDANPTIGAGSPYFRDADGDGFGDPTVSACQFMAGYVTNNTDCDDTRANVNPGAVDVCYDGLDNDCNGNIDNIGLPGGCIPVYTTPAATVPNSTITYGASIITSLVANAQGYRYVVTRVNPADDTPMSAPVTVDMGLRNLFLSNLSNYAYGAKYKVESTVRINNVWQPNYAPAFYVFTPTPLSTVASCGTQISNTTTQVTSSAVALVSVYRYQVQRLDASNNVVSTQVLTSGLRYFSF</sequence>
<name>A0A4Q1K863_9FLAO</name>
<dbReference type="InterPro" id="IPR021655">
    <property type="entry name" value="Put_metal-bd"/>
</dbReference>
<comment type="caution">
    <text evidence="2">The sequence shown here is derived from an EMBL/GenBank/DDBJ whole genome shotgun (WGS) entry which is preliminary data.</text>
</comment>
<keyword evidence="1" id="KW-0732">Signal</keyword>
<evidence type="ECO:0000256" key="1">
    <source>
        <dbReference type="SAM" id="SignalP"/>
    </source>
</evidence>
<proteinExistence type="predicted"/>
<dbReference type="AlphaFoldDB" id="A0A4Q1K863"/>
<accession>A0A4Q1K863</accession>
<evidence type="ECO:0000313" key="3">
    <source>
        <dbReference type="Proteomes" id="UP000289857"/>
    </source>
</evidence>
<protein>
    <submittedName>
        <fullName evidence="2">Uncharacterized protein</fullName>
    </submittedName>
</protein>